<dbReference type="KEGG" id="salw:CP975_29630"/>
<feature type="region of interest" description="Disordered" evidence="1">
    <location>
        <begin position="16"/>
        <end position="48"/>
    </location>
</feature>
<dbReference type="EMBL" id="CP023695">
    <property type="protein sequence ID" value="QEV21153.1"/>
    <property type="molecule type" value="Genomic_DNA"/>
</dbReference>
<evidence type="ECO:0000313" key="2">
    <source>
        <dbReference type="EMBL" id="QEV21153.1"/>
    </source>
</evidence>
<dbReference type="Proteomes" id="UP000326553">
    <property type="component" value="Chromosome"/>
</dbReference>
<name>A0A5J6HRT5_STRAD</name>
<proteinExistence type="predicted"/>
<accession>A0A5J6HRT5</accession>
<dbReference type="AlphaFoldDB" id="A0A5J6HRT5"/>
<organism evidence="2 3">
    <name type="scientific">Streptomyces alboniger</name>
    <dbReference type="NCBI Taxonomy" id="132473"/>
    <lineage>
        <taxon>Bacteria</taxon>
        <taxon>Bacillati</taxon>
        <taxon>Actinomycetota</taxon>
        <taxon>Actinomycetes</taxon>
        <taxon>Kitasatosporales</taxon>
        <taxon>Streptomycetaceae</taxon>
        <taxon>Streptomyces</taxon>
        <taxon>Streptomyces aurantiacus group</taxon>
    </lineage>
</organism>
<gene>
    <name evidence="2" type="ORF">CP975_29630</name>
</gene>
<protein>
    <submittedName>
        <fullName evidence="2">Uncharacterized protein</fullName>
    </submittedName>
</protein>
<evidence type="ECO:0000256" key="1">
    <source>
        <dbReference type="SAM" id="MobiDB-lite"/>
    </source>
</evidence>
<sequence length="74" mass="7803">MSSVIGWPDSRAASINAWKAHPRDGTRGPPSVISEGSSSRGGTSPVLRGRNGGFFFLFFGMHRTVATPTDTAVP</sequence>
<reference evidence="2 3" key="1">
    <citation type="submission" date="2017-09" db="EMBL/GenBank/DDBJ databases">
        <authorList>
            <person name="Lee N."/>
            <person name="Cho B.-K."/>
        </authorList>
    </citation>
    <scope>NUCLEOTIDE SEQUENCE [LARGE SCALE GENOMIC DNA]</scope>
    <source>
        <strain evidence="2 3">ATCC 12461</strain>
    </source>
</reference>
<evidence type="ECO:0000313" key="3">
    <source>
        <dbReference type="Proteomes" id="UP000326553"/>
    </source>
</evidence>
<keyword evidence="3" id="KW-1185">Reference proteome</keyword>